<dbReference type="InterPro" id="IPR051354">
    <property type="entry name" value="Transposase_27_IS1"/>
</dbReference>
<keyword evidence="2" id="KW-1185">Reference proteome</keyword>
<name>A0A4U0FBK4_9BACL</name>
<reference evidence="1 2" key="1">
    <citation type="submission" date="2019-04" db="EMBL/GenBank/DDBJ databases">
        <title>Cohnella sp. nov., isolated from soil.</title>
        <authorList>
            <person name="Kim W."/>
        </authorList>
    </citation>
    <scope>NUCLEOTIDE SEQUENCE [LARGE SCALE GENOMIC DNA]</scope>
    <source>
        <strain evidence="1 2">CAU 1483</strain>
    </source>
</reference>
<dbReference type="PANTHER" id="PTHR33293:SF1">
    <property type="entry name" value="INSERTION ELEMENT IS1 1 PROTEIN INSB-RELATED"/>
    <property type="match status" value="1"/>
</dbReference>
<dbReference type="EMBL" id="SUPK01000004">
    <property type="protein sequence ID" value="TJY42233.1"/>
    <property type="molecule type" value="Genomic_DNA"/>
</dbReference>
<evidence type="ECO:0000313" key="2">
    <source>
        <dbReference type="Proteomes" id="UP000309673"/>
    </source>
</evidence>
<dbReference type="Proteomes" id="UP000309673">
    <property type="component" value="Unassembled WGS sequence"/>
</dbReference>
<dbReference type="RefSeq" id="WP_136777488.1">
    <property type="nucleotide sequence ID" value="NZ_SUPK01000004.1"/>
</dbReference>
<evidence type="ECO:0000313" key="1">
    <source>
        <dbReference type="EMBL" id="TJY42233.1"/>
    </source>
</evidence>
<comment type="caution">
    <text evidence="1">The sequence shown here is derived from an EMBL/GenBank/DDBJ whole genome shotgun (WGS) entry which is preliminary data.</text>
</comment>
<protein>
    <submittedName>
        <fullName evidence="1">IS1 family transposase</fullName>
    </submittedName>
</protein>
<organism evidence="1 2">
    <name type="scientific">Cohnella pontilimi</name>
    <dbReference type="NCBI Taxonomy" id="2564100"/>
    <lineage>
        <taxon>Bacteria</taxon>
        <taxon>Bacillati</taxon>
        <taxon>Bacillota</taxon>
        <taxon>Bacilli</taxon>
        <taxon>Bacillales</taxon>
        <taxon>Paenibacillaceae</taxon>
        <taxon>Cohnella</taxon>
    </lineage>
</organism>
<dbReference type="OrthoDB" id="9802985at2"/>
<proteinExistence type="predicted"/>
<gene>
    <name evidence="1" type="ORF">E5161_09500</name>
</gene>
<dbReference type="PANTHER" id="PTHR33293">
    <property type="entry name" value="INSERTION ELEMENT IS1 1 PROTEIN INSB-RELATED"/>
    <property type="match status" value="1"/>
</dbReference>
<sequence length="298" mass="34182">MAEPSGIWPGEHLFLLMTKAPPEKKQRFIDDFNKSIGFDVQSVREWKNPDRLQCPHCGPNHRPEVVCNGKIKPGSDRQRYLCRLCGASFNDYTGTVFHKSKKVANWPAFLKCMLDGKSIRQSAKEIGISPTTAHAWRKKILSHISNKMTTSLSGIVEYTELSVKTSKKGQKTGRSSVPRQKETLVFCISRSGKVYVGLGAQFVQNSVLRRERIFWCTDLTNPTMLSMQQMPAFSRAELKLLRTEHVKAIAKRFVNRYADMRGVASRYLPQYAAWHQFQDQNYHCTHSEKIRQLFRIGL</sequence>
<accession>A0A4U0FBK4</accession>
<dbReference type="AlphaFoldDB" id="A0A4U0FBK4"/>